<keyword evidence="2" id="KW-0472">Membrane</keyword>
<keyword evidence="4" id="KW-1185">Reference proteome</keyword>
<evidence type="ECO:0000313" key="3">
    <source>
        <dbReference type="EMBL" id="RKL66808.1"/>
    </source>
</evidence>
<keyword evidence="2" id="KW-0812">Transmembrane</keyword>
<dbReference type="RefSeq" id="WP_110934772.1">
    <property type="nucleotide sequence ID" value="NZ_KZ614146.1"/>
</dbReference>
<organism evidence="3 4">
    <name type="scientific">Salipaludibacillus neizhouensis</name>
    <dbReference type="NCBI Taxonomy" id="885475"/>
    <lineage>
        <taxon>Bacteria</taxon>
        <taxon>Bacillati</taxon>
        <taxon>Bacillota</taxon>
        <taxon>Bacilli</taxon>
        <taxon>Bacillales</taxon>
        <taxon>Bacillaceae</taxon>
    </lineage>
</organism>
<feature type="compositionally biased region" description="Polar residues" evidence="1">
    <location>
        <begin position="65"/>
        <end position="79"/>
    </location>
</feature>
<protein>
    <submittedName>
        <fullName evidence="3">Uncharacterized protein</fullName>
    </submittedName>
</protein>
<dbReference type="Proteomes" id="UP000281498">
    <property type="component" value="Unassembled WGS sequence"/>
</dbReference>
<proteinExistence type="predicted"/>
<accession>A0A3A9K5Y0</accession>
<reference evidence="3 4" key="1">
    <citation type="submission" date="2017-10" db="EMBL/GenBank/DDBJ databases">
        <title>Bacillus sp. nov., a halophilic bacterium isolated from a Keqin Lake.</title>
        <authorList>
            <person name="Wang H."/>
        </authorList>
    </citation>
    <scope>NUCLEOTIDE SEQUENCE [LARGE SCALE GENOMIC DNA]</scope>
    <source>
        <strain evidence="3 4">KCTC 13187</strain>
    </source>
</reference>
<keyword evidence="2" id="KW-1133">Transmembrane helix</keyword>
<dbReference type="OrthoDB" id="2870225at2"/>
<evidence type="ECO:0000256" key="1">
    <source>
        <dbReference type="SAM" id="MobiDB-lite"/>
    </source>
</evidence>
<feature type="region of interest" description="Disordered" evidence="1">
    <location>
        <begin position="34"/>
        <end position="85"/>
    </location>
</feature>
<gene>
    <name evidence="3" type="ORF">CR203_13310</name>
</gene>
<comment type="caution">
    <text evidence="3">The sequence shown here is derived from an EMBL/GenBank/DDBJ whole genome shotgun (WGS) entry which is preliminary data.</text>
</comment>
<sequence length="259" mass="29485">MHKNKVIILAIGTVILIALSIAMFYLEGQGPNSISDTGPEVSQSGNEENQETSEQGSTSSTPEGNINQGDDTGQVTDNTIEGEGQDTLRRYAKESISESNFTSESSNLTQESLLNQSKLAQTYYLKQEESTIGSENIETEAKLISLELIGWKEHAEENYSFTYSFDDFIEFLNQEEYLEEDSNEPNDILLEELKKTDEELYHRQLELQYLKPFIWDSIESEIAPEGNTEDNNNKYFNDFEQQILGKIFEENPQLIEDDN</sequence>
<feature type="compositionally biased region" description="Low complexity" evidence="1">
    <location>
        <begin position="42"/>
        <end position="64"/>
    </location>
</feature>
<dbReference type="AlphaFoldDB" id="A0A3A9K5Y0"/>
<dbReference type="EMBL" id="PDOE01000005">
    <property type="protein sequence ID" value="RKL66808.1"/>
    <property type="molecule type" value="Genomic_DNA"/>
</dbReference>
<evidence type="ECO:0000313" key="4">
    <source>
        <dbReference type="Proteomes" id="UP000281498"/>
    </source>
</evidence>
<evidence type="ECO:0000256" key="2">
    <source>
        <dbReference type="SAM" id="Phobius"/>
    </source>
</evidence>
<feature type="transmembrane region" description="Helical" evidence="2">
    <location>
        <begin position="7"/>
        <end position="26"/>
    </location>
</feature>
<name>A0A3A9K5Y0_9BACI</name>